<protein>
    <submittedName>
        <fullName evidence="2">Uncharacterized protein</fullName>
    </submittedName>
</protein>
<organism evidence="2 3">
    <name type="scientific">Apiospora kogelbergensis</name>
    <dbReference type="NCBI Taxonomy" id="1337665"/>
    <lineage>
        <taxon>Eukaryota</taxon>
        <taxon>Fungi</taxon>
        <taxon>Dikarya</taxon>
        <taxon>Ascomycota</taxon>
        <taxon>Pezizomycotina</taxon>
        <taxon>Sordariomycetes</taxon>
        <taxon>Xylariomycetidae</taxon>
        <taxon>Amphisphaeriales</taxon>
        <taxon>Apiosporaceae</taxon>
        <taxon>Apiospora</taxon>
    </lineage>
</organism>
<gene>
    <name evidence="2" type="ORF">PG999_009160</name>
</gene>
<evidence type="ECO:0000313" key="2">
    <source>
        <dbReference type="EMBL" id="KAK8105801.1"/>
    </source>
</evidence>
<reference evidence="2 3" key="1">
    <citation type="submission" date="2023-01" db="EMBL/GenBank/DDBJ databases">
        <title>Analysis of 21 Apiospora genomes using comparative genomics revels a genus with tremendous synthesis potential of carbohydrate active enzymes and secondary metabolites.</title>
        <authorList>
            <person name="Sorensen T."/>
        </authorList>
    </citation>
    <scope>NUCLEOTIDE SEQUENCE [LARGE SCALE GENOMIC DNA]</scope>
    <source>
        <strain evidence="2 3">CBS 117206</strain>
    </source>
</reference>
<comment type="caution">
    <text evidence="2">The sequence shown here is derived from an EMBL/GenBank/DDBJ whole genome shotgun (WGS) entry which is preliminary data.</text>
</comment>
<evidence type="ECO:0000256" key="1">
    <source>
        <dbReference type="SAM" id="MobiDB-lite"/>
    </source>
</evidence>
<dbReference type="AlphaFoldDB" id="A0AAW0QTC7"/>
<keyword evidence="3" id="KW-1185">Reference proteome</keyword>
<sequence length="254" mass="28574">MSAHKTTIFRGEDGGHLDLIMTSSAPVKRGTDSLAVIKDQNSFFHIRKEGDGIYRVMGDAMLVICHGIPRSSIRDVKLETEDILWDSIIYKILVPAWINADAIQQRWLAVESLLVDTHPSSLTTPVPSRASPFLKDDYHSYVDMTFEKPIALWKELTDNLICRLNAIADIAGVSSALLEAESLADIDERFLDEIFNRMIRNLDQFYKPGQRRHRVTDPTKIKQPRPSNSTWGPISQWVDSDLDSIVSGGPRSSP</sequence>
<feature type="region of interest" description="Disordered" evidence="1">
    <location>
        <begin position="211"/>
        <end position="254"/>
    </location>
</feature>
<dbReference type="EMBL" id="JAQQWP010000008">
    <property type="protein sequence ID" value="KAK8105801.1"/>
    <property type="molecule type" value="Genomic_DNA"/>
</dbReference>
<evidence type="ECO:0000313" key="3">
    <source>
        <dbReference type="Proteomes" id="UP001392437"/>
    </source>
</evidence>
<accession>A0AAW0QTC7</accession>
<dbReference type="Proteomes" id="UP001392437">
    <property type="component" value="Unassembled WGS sequence"/>
</dbReference>
<name>A0AAW0QTC7_9PEZI</name>
<proteinExistence type="predicted"/>